<gene>
    <name evidence="2" type="ORF">CEXT_68741</name>
</gene>
<reference evidence="2 3" key="1">
    <citation type="submission" date="2021-06" db="EMBL/GenBank/DDBJ databases">
        <title>Caerostris extrusa draft genome.</title>
        <authorList>
            <person name="Kono N."/>
            <person name="Arakawa K."/>
        </authorList>
    </citation>
    <scope>NUCLEOTIDE SEQUENCE [LARGE SCALE GENOMIC DNA]</scope>
</reference>
<evidence type="ECO:0000313" key="2">
    <source>
        <dbReference type="EMBL" id="GIY51421.1"/>
    </source>
</evidence>
<accession>A0AAV4U106</accession>
<comment type="caution">
    <text evidence="2">The sequence shown here is derived from an EMBL/GenBank/DDBJ whole genome shotgun (WGS) entry which is preliminary data.</text>
</comment>
<evidence type="ECO:0000313" key="3">
    <source>
        <dbReference type="Proteomes" id="UP001054945"/>
    </source>
</evidence>
<dbReference type="AlphaFoldDB" id="A0AAV4U106"/>
<organism evidence="2 3">
    <name type="scientific">Caerostris extrusa</name>
    <name type="common">Bark spider</name>
    <name type="synonym">Caerostris bankana</name>
    <dbReference type="NCBI Taxonomy" id="172846"/>
    <lineage>
        <taxon>Eukaryota</taxon>
        <taxon>Metazoa</taxon>
        <taxon>Ecdysozoa</taxon>
        <taxon>Arthropoda</taxon>
        <taxon>Chelicerata</taxon>
        <taxon>Arachnida</taxon>
        <taxon>Araneae</taxon>
        <taxon>Araneomorphae</taxon>
        <taxon>Entelegynae</taxon>
        <taxon>Araneoidea</taxon>
        <taxon>Araneidae</taxon>
        <taxon>Caerostris</taxon>
    </lineage>
</organism>
<evidence type="ECO:0000256" key="1">
    <source>
        <dbReference type="SAM" id="Phobius"/>
    </source>
</evidence>
<name>A0AAV4U106_CAEEX</name>
<keyword evidence="1" id="KW-0472">Membrane</keyword>
<protein>
    <submittedName>
        <fullName evidence="2">Uncharacterized protein</fullName>
    </submittedName>
</protein>
<feature type="transmembrane region" description="Helical" evidence="1">
    <location>
        <begin position="23"/>
        <end position="42"/>
    </location>
</feature>
<dbReference type="Proteomes" id="UP001054945">
    <property type="component" value="Unassembled WGS sequence"/>
</dbReference>
<sequence>MSFLRTQKRFLLHSKKKSAPRRIWFPLAIFKTISLVGTTFLLTSISTVEVRISVFFVHSRQLGHVHGSIIEYLAILLEKWRRFSPATECVAPVSAPTAALEPQIETSTGLVS</sequence>
<keyword evidence="3" id="KW-1185">Reference proteome</keyword>
<keyword evidence="1" id="KW-1133">Transmembrane helix</keyword>
<proteinExistence type="predicted"/>
<dbReference type="EMBL" id="BPLR01012104">
    <property type="protein sequence ID" value="GIY51421.1"/>
    <property type="molecule type" value="Genomic_DNA"/>
</dbReference>
<keyword evidence="1" id="KW-0812">Transmembrane</keyword>